<evidence type="ECO:0000259" key="5">
    <source>
        <dbReference type="Pfam" id="PF00171"/>
    </source>
</evidence>
<feature type="active site" evidence="3">
    <location>
        <position position="259"/>
    </location>
</feature>
<keyword evidence="2 4" id="KW-0560">Oxidoreductase</keyword>
<comment type="similarity">
    <text evidence="1 4">Belongs to the aldehyde dehydrogenase family.</text>
</comment>
<evidence type="ECO:0000256" key="1">
    <source>
        <dbReference type="ARBA" id="ARBA00009986"/>
    </source>
</evidence>
<dbReference type="InterPro" id="IPR016162">
    <property type="entry name" value="Ald_DH_N"/>
</dbReference>
<evidence type="ECO:0000256" key="3">
    <source>
        <dbReference type="PROSITE-ProRule" id="PRU10007"/>
    </source>
</evidence>
<dbReference type="AlphaFoldDB" id="A0AAU7VX83"/>
<feature type="domain" description="Aldehyde dehydrogenase" evidence="5">
    <location>
        <begin position="17"/>
        <end position="481"/>
    </location>
</feature>
<dbReference type="InterPro" id="IPR016161">
    <property type="entry name" value="Ald_DH/histidinol_DH"/>
</dbReference>
<proteinExistence type="inferred from homology"/>
<gene>
    <name evidence="6" type="ORF">ABS642_21180</name>
</gene>
<sequence length="488" mass="51107">MVSVPMPPSQLLIDGEWIGSSDGATIEVVAPATGESLGRIAAATVGDVDAAVRAARAQFDHGEWSKTSGADRGKLLWRLADLVEADLERLSTLEAVDVGRPFGEAFYAEIPLVVDVLRHFAGWADKLTGSTFTLPPFGGEDRFSYTVRQPLGVVAAITPWNAPTMITSWKLAPALAAGNTIVIKPAPDASLTTLRLGELIIEAGFPAGVVNIVTGSGTDAGAALTQHPGVDKISFTGSTSVGRQIAATAAASLKKVTLELGGKSPQIIWPDADLEKAAPVAALSIFANQGQTCASASRIYVHRSVLDDFVNLLKIEAESRVLGDPLDAETTMGSLINPAQLERVLGYIASAREEGAQLITGGGCVEGPGLFVEPTIFVGGNELTVAREEIFGPVGTVIPFDDDDEVLALANDNAYGLTAVLWTNNASRIGRFTREIHAGVVWVNAWGPPHPAVPWLGVKSSGIGEELGLEGLKANTRVKTVNVVSSHS</sequence>
<evidence type="ECO:0000256" key="4">
    <source>
        <dbReference type="RuleBase" id="RU003345"/>
    </source>
</evidence>
<dbReference type="PROSITE" id="PS00687">
    <property type="entry name" value="ALDEHYDE_DEHYDR_GLU"/>
    <property type="match status" value="1"/>
</dbReference>
<protein>
    <submittedName>
        <fullName evidence="6">Aldehyde dehydrogenase family protein</fullName>
    </submittedName>
</protein>
<dbReference type="EMBL" id="CP158357">
    <property type="protein sequence ID" value="XBX78384.1"/>
    <property type="molecule type" value="Genomic_DNA"/>
</dbReference>
<dbReference type="FunFam" id="3.40.605.10:FF:000007">
    <property type="entry name" value="NAD/NADP-dependent betaine aldehyde dehydrogenase"/>
    <property type="match status" value="1"/>
</dbReference>
<dbReference type="SUPFAM" id="SSF53720">
    <property type="entry name" value="ALDH-like"/>
    <property type="match status" value="1"/>
</dbReference>
<reference evidence="6" key="1">
    <citation type="submission" date="2024-06" db="EMBL/GenBank/DDBJ databases">
        <title>Draft genome sequence of Microbacterium sp. strain A8/3-1, isolated from Oxytropis tragacanthoides Fisch. ex DC. Root nodules in the Altai region of Russia.</title>
        <authorList>
            <person name="Sazanova A."/>
            <person name="Guro P."/>
            <person name="Kuznetsova I."/>
            <person name="Belimov A."/>
            <person name="Safronova V."/>
        </authorList>
    </citation>
    <scope>NUCLEOTIDE SEQUENCE</scope>
    <source>
        <strain evidence="6">A8/3-1</strain>
    </source>
</reference>
<dbReference type="PANTHER" id="PTHR11699">
    <property type="entry name" value="ALDEHYDE DEHYDROGENASE-RELATED"/>
    <property type="match status" value="1"/>
</dbReference>
<dbReference type="Pfam" id="PF00171">
    <property type="entry name" value="Aldedh"/>
    <property type="match status" value="1"/>
</dbReference>
<accession>A0AAU7VX83</accession>
<dbReference type="InterPro" id="IPR015590">
    <property type="entry name" value="Aldehyde_DH_dom"/>
</dbReference>
<evidence type="ECO:0000256" key="2">
    <source>
        <dbReference type="ARBA" id="ARBA00023002"/>
    </source>
</evidence>
<dbReference type="InterPro" id="IPR016163">
    <property type="entry name" value="Ald_DH_C"/>
</dbReference>
<organism evidence="6">
    <name type="scientific">Microbacterium sp. A8/3-1</name>
    <dbReference type="NCBI Taxonomy" id="3160749"/>
    <lineage>
        <taxon>Bacteria</taxon>
        <taxon>Bacillati</taxon>
        <taxon>Actinomycetota</taxon>
        <taxon>Actinomycetes</taxon>
        <taxon>Micrococcales</taxon>
        <taxon>Microbacteriaceae</taxon>
        <taxon>Microbacterium</taxon>
    </lineage>
</organism>
<dbReference type="GO" id="GO:0016620">
    <property type="term" value="F:oxidoreductase activity, acting on the aldehyde or oxo group of donors, NAD or NADP as acceptor"/>
    <property type="evidence" value="ECO:0007669"/>
    <property type="project" value="InterPro"/>
</dbReference>
<dbReference type="InterPro" id="IPR029510">
    <property type="entry name" value="Ald_DH_CS_GLU"/>
</dbReference>
<dbReference type="Gene3D" id="3.40.309.10">
    <property type="entry name" value="Aldehyde Dehydrogenase, Chain A, domain 2"/>
    <property type="match status" value="1"/>
</dbReference>
<evidence type="ECO:0000313" key="6">
    <source>
        <dbReference type="EMBL" id="XBX78384.1"/>
    </source>
</evidence>
<dbReference type="FunFam" id="3.40.309.10:FF:000012">
    <property type="entry name" value="Betaine aldehyde dehydrogenase"/>
    <property type="match status" value="1"/>
</dbReference>
<dbReference type="Gene3D" id="3.40.605.10">
    <property type="entry name" value="Aldehyde Dehydrogenase, Chain A, domain 1"/>
    <property type="match status" value="1"/>
</dbReference>
<name>A0AAU7VX83_9MICO</name>
<dbReference type="RefSeq" id="WP_350351652.1">
    <property type="nucleotide sequence ID" value="NZ_CP158357.1"/>
</dbReference>